<name>A0A9D4JJ28_DREPO</name>
<dbReference type="EMBL" id="JAIWYP010000006">
    <property type="protein sequence ID" value="KAH3812074.1"/>
    <property type="molecule type" value="Genomic_DNA"/>
</dbReference>
<evidence type="ECO:0000313" key="2">
    <source>
        <dbReference type="Proteomes" id="UP000828390"/>
    </source>
</evidence>
<keyword evidence="2" id="KW-1185">Reference proteome</keyword>
<comment type="caution">
    <text evidence="1">The sequence shown here is derived from an EMBL/GenBank/DDBJ whole genome shotgun (WGS) entry which is preliminary data.</text>
</comment>
<proteinExistence type="predicted"/>
<organism evidence="1 2">
    <name type="scientific">Dreissena polymorpha</name>
    <name type="common">Zebra mussel</name>
    <name type="synonym">Mytilus polymorpha</name>
    <dbReference type="NCBI Taxonomy" id="45954"/>
    <lineage>
        <taxon>Eukaryota</taxon>
        <taxon>Metazoa</taxon>
        <taxon>Spiralia</taxon>
        <taxon>Lophotrochozoa</taxon>
        <taxon>Mollusca</taxon>
        <taxon>Bivalvia</taxon>
        <taxon>Autobranchia</taxon>
        <taxon>Heteroconchia</taxon>
        <taxon>Euheterodonta</taxon>
        <taxon>Imparidentia</taxon>
        <taxon>Neoheterodontei</taxon>
        <taxon>Myida</taxon>
        <taxon>Dreissenoidea</taxon>
        <taxon>Dreissenidae</taxon>
        <taxon>Dreissena</taxon>
    </lineage>
</organism>
<reference evidence="1" key="1">
    <citation type="journal article" date="2019" name="bioRxiv">
        <title>The Genome of the Zebra Mussel, Dreissena polymorpha: A Resource for Invasive Species Research.</title>
        <authorList>
            <person name="McCartney M.A."/>
            <person name="Auch B."/>
            <person name="Kono T."/>
            <person name="Mallez S."/>
            <person name="Zhang Y."/>
            <person name="Obille A."/>
            <person name="Becker A."/>
            <person name="Abrahante J.E."/>
            <person name="Garbe J."/>
            <person name="Badalamenti J.P."/>
            <person name="Herman A."/>
            <person name="Mangelson H."/>
            <person name="Liachko I."/>
            <person name="Sullivan S."/>
            <person name="Sone E.D."/>
            <person name="Koren S."/>
            <person name="Silverstein K.A.T."/>
            <person name="Beckman K.B."/>
            <person name="Gohl D.M."/>
        </authorList>
    </citation>
    <scope>NUCLEOTIDE SEQUENCE</scope>
    <source>
        <strain evidence="1">Duluth1</strain>
        <tissue evidence="1">Whole animal</tissue>
    </source>
</reference>
<dbReference type="AlphaFoldDB" id="A0A9D4JJ28"/>
<sequence>MRNSQKLNAKCDGKTDGRTVQSLYALLWGISDNLLMTDFSSVCASPAKENITLIVSRRPSFDLCVLAQPRRTLL</sequence>
<protein>
    <submittedName>
        <fullName evidence="1">Uncharacterized protein</fullName>
    </submittedName>
</protein>
<reference evidence="1" key="2">
    <citation type="submission" date="2020-11" db="EMBL/GenBank/DDBJ databases">
        <authorList>
            <person name="McCartney M.A."/>
            <person name="Auch B."/>
            <person name="Kono T."/>
            <person name="Mallez S."/>
            <person name="Becker A."/>
            <person name="Gohl D.M."/>
            <person name="Silverstein K.A.T."/>
            <person name="Koren S."/>
            <person name="Bechman K.B."/>
            <person name="Herman A."/>
            <person name="Abrahante J.E."/>
            <person name="Garbe J."/>
        </authorList>
    </citation>
    <scope>NUCLEOTIDE SEQUENCE</scope>
    <source>
        <strain evidence="1">Duluth1</strain>
        <tissue evidence="1">Whole animal</tissue>
    </source>
</reference>
<dbReference type="Proteomes" id="UP000828390">
    <property type="component" value="Unassembled WGS sequence"/>
</dbReference>
<evidence type="ECO:0000313" key="1">
    <source>
        <dbReference type="EMBL" id="KAH3812074.1"/>
    </source>
</evidence>
<gene>
    <name evidence="1" type="ORF">DPMN_140496</name>
</gene>
<accession>A0A9D4JJ28</accession>